<organism evidence="2">
    <name type="scientific">Cronobacter turicensis</name>
    <dbReference type="NCBI Taxonomy" id="413502"/>
    <lineage>
        <taxon>Bacteria</taxon>
        <taxon>Pseudomonadati</taxon>
        <taxon>Pseudomonadota</taxon>
        <taxon>Gammaproteobacteria</taxon>
        <taxon>Enterobacterales</taxon>
        <taxon>Enterobacteriaceae</taxon>
        <taxon>Cronobacter</taxon>
    </lineage>
</organism>
<feature type="transmembrane region" description="Helical" evidence="1">
    <location>
        <begin position="79"/>
        <end position="99"/>
    </location>
</feature>
<sequence length="361" mass="41375">MNKIFKAIFFVFTALYLFSLVFDGILLRQITTVLLFIMSLISIAVDKSKFSVGNVVGVLALVLLFAITALISPNDDWKLKVFFVFSGVTFLLFSYALFTLDYKNYFMHFLVIACVIIIVRFLIVQDENLIFYHASRNIVATFVLFPVICCFLFMKKSSSLLALAFLTIFMCFLLKGRTALLLSLVIMCVALYRAFGIKVLTVIILFSSPIFFYLNFNEINESIAAHTNFSEGLKTTRSVIYDEYFSNFSLADFVFGRSFDGMMIINTLNNNPHNSFLLIHSLFGFLPAFFLLLMFFIASLMLFFRYGFIAALLFLLIPIKAMTDSVIFFNILDVFYMLPLMFLFIRYKAESPAVSIVTDYK</sequence>
<reference evidence="2" key="1">
    <citation type="journal article" date="2012" name="FEMS Immunol. Med. Microbiol.">
        <title>Structure and genetics of the O-antigen of Cronobacter turicensis G3882 from a new serotype, C. turicensis O2, and identification of a serotype-specific gene.</title>
        <authorList>
            <person name="Sun Y."/>
            <person name="Arbatsky N.P."/>
            <person name="Wang M."/>
            <person name="Shashkov A.S."/>
            <person name="Liu B."/>
            <person name="Wang L."/>
            <person name="Knirel Y.A."/>
        </authorList>
    </citation>
    <scope>NUCLEOTIDE SEQUENCE</scope>
    <source>
        <strain evidence="2">G3882</strain>
    </source>
</reference>
<feature type="transmembrane region" description="Helical" evidence="1">
    <location>
        <begin position="7"/>
        <end position="30"/>
    </location>
</feature>
<feature type="transmembrane region" description="Helical" evidence="1">
    <location>
        <begin position="327"/>
        <end position="345"/>
    </location>
</feature>
<protein>
    <submittedName>
        <fullName evidence="2">Wzy</fullName>
    </submittedName>
</protein>
<evidence type="ECO:0000313" key="2">
    <source>
        <dbReference type="EMBL" id="AFO84316.1"/>
    </source>
</evidence>
<feature type="transmembrane region" description="Helical" evidence="1">
    <location>
        <begin position="160"/>
        <end position="192"/>
    </location>
</feature>
<keyword evidence="1" id="KW-1133">Transmembrane helix</keyword>
<accession>I7DGV7</accession>
<proteinExistence type="predicted"/>
<evidence type="ECO:0000256" key="1">
    <source>
        <dbReference type="SAM" id="Phobius"/>
    </source>
</evidence>
<keyword evidence="1" id="KW-0472">Membrane</keyword>
<feature type="transmembrane region" description="Helical" evidence="1">
    <location>
        <begin position="105"/>
        <end position="123"/>
    </location>
</feature>
<feature type="transmembrane region" description="Helical" evidence="1">
    <location>
        <begin position="199"/>
        <end position="216"/>
    </location>
</feature>
<feature type="transmembrane region" description="Helical" evidence="1">
    <location>
        <begin position="50"/>
        <end position="72"/>
    </location>
</feature>
<keyword evidence="1" id="KW-0812">Transmembrane</keyword>
<feature type="transmembrane region" description="Helical" evidence="1">
    <location>
        <begin position="276"/>
        <end position="296"/>
    </location>
</feature>
<dbReference type="AlphaFoldDB" id="I7DGV7"/>
<name>I7DGV7_9ENTR</name>
<dbReference type="EMBL" id="JQ354993">
    <property type="protein sequence ID" value="AFO84316.1"/>
    <property type="molecule type" value="Genomic_DNA"/>
</dbReference>
<feature type="transmembrane region" description="Helical" evidence="1">
    <location>
        <begin position="303"/>
        <end position="321"/>
    </location>
</feature>
<gene>
    <name evidence="2" type="primary">wzy</name>
</gene>
<feature type="transmembrane region" description="Helical" evidence="1">
    <location>
        <begin position="135"/>
        <end position="154"/>
    </location>
</feature>